<dbReference type="PANTHER" id="PTHR24106">
    <property type="entry name" value="NACHT, LRR AND CARD DOMAINS-CONTAINING"/>
    <property type="match status" value="1"/>
</dbReference>
<feature type="region of interest" description="Disordered" evidence="7">
    <location>
        <begin position="1"/>
        <end position="95"/>
    </location>
</feature>
<name>A0ABD1KJ77_9TELE</name>
<dbReference type="PROSITE" id="PS51450">
    <property type="entry name" value="LRR"/>
    <property type="match status" value="1"/>
</dbReference>
<dbReference type="PRINTS" id="PR01407">
    <property type="entry name" value="BUTYPHLNCDUF"/>
</dbReference>
<evidence type="ECO:0000256" key="7">
    <source>
        <dbReference type="SAM" id="MobiDB-lite"/>
    </source>
</evidence>
<dbReference type="InterPro" id="IPR001870">
    <property type="entry name" value="B30.2/SPRY"/>
</dbReference>
<dbReference type="InterPro" id="IPR006574">
    <property type="entry name" value="PRY"/>
</dbReference>
<keyword evidence="6" id="KW-0067">ATP-binding</keyword>
<keyword evidence="11" id="KW-1185">Reference proteome</keyword>
<dbReference type="InterPro" id="IPR027417">
    <property type="entry name" value="P-loop_NTPase"/>
</dbReference>
<comment type="subcellular location">
    <subcellularLocation>
        <location evidence="1">Cytoplasm</location>
    </subcellularLocation>
</comment>
<dbReference type="InterPro" id="IPR041075">
    <property type="entry name" value="NOD1/2_WH"/>
</dbReference>
<reference evidence="10 11" key="1">
    <citation type="submission" date="2024-09" db="EMBL/GenBank/DDBJ databases">
        <title>A chromosome-level genome assembly of Gray's grenadier anchovy, Coilia grayii.</title>
        <authorList>
            <person name="Fu Z."/>
        </authorList>
    </citation>
    <scope>NUCLEOTIDE SEQUENCE [LARGE SCALE GENOMIC DNA]</scope>
    <source>
        <strain evidence="10">G4</strain>
        <tissue evidence="10">Muscle</tissue>
    </source>
</reference>
<feature type="compositionally biased region" description="Polar residues" evidence="7">
    <location>
        <begin position="1"/>
        <end position="17"/>
    </location>
</feature>
<dbReference type="Pfam" id="PF13765">
    <property type="entry name" value="PRY"/>
    <property type="match status" value="1"/>
</dbReference>
<dbReference type="Pfam" id="PF17779">
    <property type="entry name" value="WHD_NOD2"/>
    <property type="match status" value="1"/>
</dbReference>
<accession>A0ABD1KJ77</accession>
<dbReference type="Pfam" id="PF00622">
    <property type="entry name" value="SPRY"/>
    <property type="match status" value="1"/>
</dbReference>
<feature type="compositionally biased region" description="Polar residues" evidence="7">
    <location>
        <begin position="31"/>
        <end position="56"/>
    </location>
</feature>
<dbReference type="FunFam" id="3.40.50.300:FF:000210">
    <property type="entry name" value="Si:dkey-16p6.1"/>
    <property type="match status" value="1"/>
</dbReference>
<evidence type="ECO:0000313" key="10">
    <source>
        <dbReference type="EMBL" id="KAL2099236.1"/>
    </source>
</evidence>
<feature type="compositionally biased region" description="Basic and acidic residues" evidence="7">
    <location>
        <begin position="82"/>
        <end position="95"/>
    </location>
</feature>
<keyword evidence="3" id="KW-0433">Leucine-rich repeat</keyword>
<keyword evidence="5" id="KW-0547">Nucleotide-binding</keyword>
<evidence type="ECO:0000256" key="4">
    <source>
        <dbReference type="ARBA" id="ARBA00022737"/>
    </source>
</evidence>
<dbReference type="CDD" id="cd16040">
    <property type="entry name" value="SPRY_PRY_SNTX"/>
    <property type="match status" value="1"/>
</dbReference>
<feature type="compositionally biased region" description="Polar residues" evidence="7">
    <location>
        <begin position="63"/>
        <end position="74"/>
    </location>
</feature>
<evidence type="ECO:0000259" key="9">
    <source>
        <dbReference type="PROSITE" id="PS50837"/>
    </source>
</evidence>
<dbReference type="PROSITE" id="PS50188">
    <property type="entry name" value="B302_SPRY"/>
    <property type="match status" value="1"/>
</dbReference>
<keyword evidence="4" id="KW-0677">Repeat</keyword>
<dbReference type="GO" id="GO:0005737">
    <property type="term" value="C:cytoplasm"/>
    <property type="evidence" value="ECO:0007669"/>
    <property type="project" value="UniProtKB-SubCell"/>
</dbReference>
<evidence type="ECO:0008006" key="12">
    <source>
        <dbReference type="Google" id="ProtNLM"/>
    </source>
</evidence>
<sequence>MPPNLSEESASEPTSIKQTERRDSSVSSVSLRSEGSIQMPPNLSEESASEPTSGSQTERRDSSFSYISLRSDGSIQMPPNLGEEHVPETTRKGKERIRRWDRLKTWPKLNPQRVTSPEINLTLNMEQYVPLPGAQCIGHTLHVLATPQQRVTASKKGCPALSRQPHLSTAESGNIKRAIKGHKASLRKRFEVVPRESTKLNCDVPFHAIYTELYLMAGVSQQINVEHEVQQIEMMHMGQTVLPNEPINCSDIFKPLQREQMFTRTVMTKGIAGIGKTMFVQKFILDWAEGQANQDLDLVFVLPFRELNLMVSKQSSLHSLLLELFEDLNILEDLQVYKECKLLFILDGLDESKLHLDFQGKKVCDTNKAVSVSELVTNLIRGDLLPTSLIWVTSRPAAASQIPAQYIDQVTELRGFSDTQKEEFIRRKIGNQTVANNIISHVRATRSLLIMCYIPVFCLLITTMFQQILYKIPKRSIPKNMTEVFTEFITTLLNTQPQLQEAKGEVICKLAKLAFTHLQKQQFTFYEDDLRECGINTSNSRVFSGLCIEILKESITCGQRAYSFLHLTIQEFLAALYVIYSFLTNNTEALECFHVPVSDQTTDLYDLLRGAVDKSLQDEYGHLDLFLRFLLGLSLQPNQKFFQSLLKSRRSIDIKNKITENIDRKSKEQTRKKMIAYIKDLRKENLSPERCINLFHCLLEMQDFTMQEEVKDYLTAPQNPRFLSPAHCSALAYILLMSEEALEELDLRQYTTTDEGRMRLLSAVRWCRKARLDCCELTPRAYQTVALSLQSLGSPLIELDLSYNCVEDCGVEQLAKGLLSPHCKLQALSLVGCHLTESSCLTMASVLQSHQSRLRELDLSDNDLRDLGVEHLASSLRSPNCKLQRLRLSMCCVSTKACAALAAALILNPSHLKELDLSYNYPKSTGVEQLSAMQQDPDCVLETLNVKHAGGYRLLSAPQKYFYKLHLDPMTAHKNLTVSERNRKVTGGPAQPSTGEPEPPERFDFWPQVLCREPLTGRCYWEVEWTGTAAIGVAYRGIISRKGRGDDGLLGNYPKSLALYCDEKSYSVHHNKKKTEIDFPPFECRRVGVFLDWPNGSVSFYRISSEEVLLLRTLYTNFNEPLYAVFTVHSSDTVISLCSIQA</sequence>
<dbReference type="EMBL" id="JBHFQA010000005">
    <property type="protein sequence ID" value="KAL2099236.1"/>
    <property type="molecule type" value="Genomic_DNA"/>
</dbReference>
<dbReference type="InterPro" id="IPR007111">
    <property type="entry name" value="NACHT_NTPase"/>
</dbReference>
<protein>
    <recommendedName>
        <fullName evidence="12">NACHT, LRR and PYD domains-containing protein 12-like</fullName>
    </recommendedName>
</protein>
<evidence type="ECO:0000256" key="1">
    <source>
        <dbReference type="ARBA" id="ARBA00004496"/>
    </source>
</evidence>
<evidence type="ECO:0000313" key="11">
    <source>
        <dbReference type="Proteomes" id="UP001591681"/>
    </source>
</evidence>
<organism evidence="10 11">
    <name type="scientific">Coilia grayii</name>
    <name type="common">Gray's grenadier anchovy</name>
    <dbReference type="NCBI Taxonomy" id="363190"/>
    <lineage>
        <taxon>Eukaryota</taxon>
        <taxon>Metazoa</taxon>
        <taxon>Chordata</taxon>
        <taxon>Craniata</taxon>
        <taxon>Vertebrata</taxon>
        <taxon>Euteleostomi</taxon>
        <taxon>Actinopterygii</taxon>
        <taxon>Neopterygii</taxon>
        <taxon>Teleostei</taxon>
        <taxon>Clupei</taxon>
        <taxon>Clupeiformes</taxon>
        <taxon>Clupeoidei</taxon>
        <taxon>Engraulidae</taxon>
        <taxon>Coilinae</taxon>
        <taxon>Coilia</taxon>
    </lineage>
</organism>
<dbReference type="PROSITE" id="PS50837">
    <property type="entry name" value="NACHT"/>
    <property type="match status" value="1"/>
</dbReference>
<dbReference type="InterPro" id="IPR043136">
    <property type="entry name" value="B30.2/SPRY_sf"/>
</dbReference>
<dbReference type="Gene3D" id="2.60.120.920">
    <property type="match status" value="1"/>
</dbReference>
<evidence type="ECO:0000256" key="6">
    <source>
        <dbReference type="ARBA" id="ARBA00022840"/>
    </source>
</evidence>
<dbReference type="InterPro" id="IPR041267">
    <property type="entry name" value="NLRP_HD2"/>
</dbReference>
<dbReference type="InterPro" id="IPR029495">
    <property type="entry name" value="NACHT-assoc"/>
</dbReference>
<feature type="domain" description="NACHT" evidence="9">
    <location>
        <begin position="264"/>
        <end position="398"/>
    </location>
</feature>
<dbReference type="Proteomes" id="UP001591681">
    <property type="component" value="Unassembled WGS sequence"/>
</dbReference>
<dbReference type="SMART" id="SM00368">
    <property type="entry name" value="LRR_RI"/>
    <property type="match status" value="5"/>
</dbReference>
<dbReference type="InterPro" id="IPR003877">
    <property type="entry name" value="SPRY_dom"/>
</dbReference>
<dbReference type="Pfam" id="PF14484">
    <property type="entry name" value="FISNA"/>
    <property type="match status" value="1"/>
</dbReference>
<comment type="caution">
    <text evidence="10">The sequence shown here is derived from an EMBL/GenBank/DDBJ whole genome shotgun (WGS) entry which is preliminary data.</text>
</comment>
<dbReference type="InterPro" id="IPR013320">
    <property type="entry name" value="ConA-like_dom_sf"/>
</dbReference>
<dbReference type="InterPro" id="IPR001611">
    <property type="entry name" value="Leu-rich_rpt"/>
</dbReference>
<dbReference type="SUPFAM" id="SSF49899">
    <property type="entry name" value="Concanavalin A-like lectins/glucanases"/>
    <property type="match status" value="1"/>
</dbReference>
<dbReference type="GO" id="GO:0005524">
    <property type="term" value="F:ATP binding"/>
    <property type="evidence" value="ECO:0007669"/>
    <property type="project" value="UniProtKB-KW"/>
</dbReference>
<dbReference type="SUPFAM" id="SSF52047">
    <property type="entry name" value="RNI-like"/>
    <property type="match status" value="1"/>
</dbReference>
<feature type="domain" description="B30.2/SPRY" evidence="8">
    <location>
        <begin position="945"/>
        <end position="1142"/>
    </location>
</feature>
<dbReference type="SMART" id="SM00589">
    <property type="entry name" value="PRY"/>
    <property type="match status" value="1"/>
</dbReference>
<dbReference type="SMART" id="SM01288">
    <property type="entry name" value="FISNA"/>
    <property type="match status" value="1"/>
</dbReference>
<evidence type="ECO:0000256" key="2">
    <source>
        <dbReference type="ARBA" id="ARBA00022490"/>
    </source>
</evidence>
<dbReference type="SMART" id="SM00449">
    <property type="entry name" value="SPRY"/>
    <property type="match status" value="1"/>
</dbReference>
<gene>
    <name evidence="10" type="ORF">ACEWY4_005716</name>
</gene>
<dbReference type="Gene3D" id="3.40.50.300">
    <property type="entry name" value="P-loop containing nucleotide triphosphate hydrolases"/>
    <property type="match status" value="1"/>
</dbReference>
<dbReference type="InterPro" id="IPR003879">
    <property type="entry name" value="Butyrophylin_SPRY"/>
</dbReference>
<dbReference type="Pfam" id="PF13516">
    <property type="entry name" value="LRR_6"/>
    <property type="match status" value="2"/>
</dbReference>
<proteinExistence type="predicted"/>
<feature type="region of interest" description="Disordered" evidence="7">
    <location>
        <begin position="977"/>
        <end position="1000"/>
    </location>
</feature>
<dbReference type="InterPro" id="IPR051261">
    <property type="entry name" value="NLR"/>
</dbReference>
<dbReference type="Pfam" id="PF17776">
    <property type="entry name" value="NLRC4_HD2"/>
    <property type="match status" value="1"/>
</dbReference>
<evidence type="ECO:0000259" key="8">
    <source>
        <dbReference type="PROSITE" id="PS50188"/>
    </source>
</evidence>
<evidence type="ECO:0000256" key="3">
    <source>
        <dbReference type="ARBA" id="ARBA00022614"/>
    </source>
</evidence>
<dbReference type="Pfam" id="PF05729">
    <property type="entry name" value="NACHT"/>
    <property type="match status" value="1"/>
</dbReference>
<dbReference type="AlphaFoldDB" id="A0ABD1KJ77"/>
<dbReference type="InterPro" id="IPR032675">
    <property type="entry name" value="LRR_dom_sf"/>
</dbReference>
<evidence type="ECO:0000256" key="5">
    <source>
        <dbReference type="ARBA" id="ARBA00022741"/>
    </source>
</evidence>
<dbReference type="Gene3D" id="3.80.10.10">
    <property type="entry name" value="Ribonuclease Inhibitor"/>
    <property type="match status" value="2"/>
</dbReference>
<keyword evidence="2" id="KW-0963">Cytoplasm</keyword>